<feature type="transmembrane region" description="Helical" evidence="13">
    <location>
        <begin position="47"/>
        <end position="66"/>
    </location>
</feature>
<dbReference type="Gene3D" id="3.40.50.80">
    <property type="entry name" value="Nucleotide-binding domain of ferredoxin-NADP reductase (FNR) module"/>
    <property type="match status" value="1"/>
</dbReference>
<evidence type="ECO:0000256" key="6">
    <source>
        <dbReference type="ARBA" id="ARBA00022723"/>
    </source>
</evidence>
<dbReference type="InterPro" id="IPR013130">
    <property type="entry name" value="Fe3_Rdtase_TM_dom"/>
</dbReference>
<feature type="transmembrane region" description="Helical" evidence="13">
    <location>
        <begin position="184"/>
        <end position="204"/>
    </location>
</feature>
<dbReference type="InterPro" id="IPR050415">
    <property type="entry name" value="MRET"/>
</dbReference>
<dbReference type="SUPFAM" id="SSF63380">
    <property type="entry name" value="Riboflavin synthase domain-like"/>
    <property type="match status" value="1"/>
</dbReference>
<dbReference type="GO" id="GO:0016491">
    <property type="term" value="F:oxidoreductase activity"/>
    <property type="evidence" value="ECO:0007669"/>
    <property type="project" value="UniProtKB-KW"/>
</dbReference>
<comment type="cofactor">
    <cofactor evidence="1">
        <name>FAD</name>
        <dbReference type="ChEBI" id="CHEBI:57692"/>
    </cofactor>
</comment>
<dbReference type="Gene3D" id="2.40.30.10">
    <property type="entry name" value="Translation factors"/>
    <property type="match status" value="1"/>
</dbReference>
<feature type="transmembrane region" description="Helical" evidence="13">
    <location>
        <begin position="16"/>
        <end position="35"/>
    </location>
</feature>
<keyword evidence="11" id="KW-0411">Iron-sulfur</keyword>
<evidence type="ECO:0000256" key="8">
    <source>
        <dbReference type="ARBA" id="ARBA00022989"/>
    </source>
</evidence>
<evidence type="ECO:0000256" key="2">
    <source>
        <dbReference type="ARBA" id="ARBA00004141"/>
    </source>
</evidence>
<reference evidence="15 16" key="1">
    <citation type="journal article" date="2016" name="Nat. Commun.">
        <title>Thousands of microbial genomes shed light on interconnected biogeochemical processes in an aquifer system.</title>
        <authorList>
            <person name="Anantharaman K."/>
            <person name="Brown C.T."/>
            <person name="Hug L.A."/>
            <person name="Sharon I."/>
            <person name="Castelle C.J."/>
            <person name="Probst A.J."/>
            <person name="Thomas B.C."/>
            <person name="Singh A."/>
            <person name="Wilkins M.J."/>
            <person name="Karaoz U."/>
            <person name="Brodie E.L."/>
            <person name="Williams K.H."/>
            <person name="Hubbard S.S."/>
            <person name="Banfield J.F."/>
        </authorList>
    </citation>
    <scope>NUCLEOTIDE SEQUENCE [LARGE SCALE GENOMIC DNA]</scope>
</reference>
<evidence type="ECO:0000256" key="5">
    <source>
        <dbReference type="ARBA" id="ARBA00022714"/>
    </source>
</evidence>
<keyword evidence="6" id="KW-0479">Metal-binding</keyword>
<dbReference type="InterPro" id="IPR017938">
    <property type="entry name" value="Riboflavin_synthase-like_b-brl"/>
</dbReference>
<evidence type="ECO:0000256" key="7">
    <source>
        <dbReference type="ARBA" id="ARBA00022827"/>
    </source>
</evidence>
<evidence type="ECO:0000313" key="16">
    <source>
        <dbReference type="Proteomes" id="UP000177925"/>
    </source>
</evidence>
<comment type="subcellular location">
    <subcellularLocation>
        <location evidence="2">Membrane</location>
        <topology evidence="2">Multi-pass membrane protein</topology>
    </subcellularLocation>
</comment>
<keyword evidence="5" id="KW-0001">2Fe-2S</keyword>
<keyword evidence="3" id="KW-0285">Flavoprotein</keyword>
<feature type="transmembrane region" description="Helical" evidence="13">
    <location>
        <begin position="157"/>
        <end position="178"/>
    </location>
</feature>
<accession>A0A1F6T9J3</accession>
<evidence type="ECO:0000256" key="4">
    <source>
        <dbReference type="ARBA" id="ARBA00022692"/>
    </source>
</evidence>
<feature type="transmembrane region" description="Helical" evidence="13">
    <location>
        <begin position="87"/>
        <end position="106"/>
    </location>
</feature>
<dbReference type="GO" id="GO:0016020">
    <property type="term" value="C:membrane"/>
    <property type="evidence" value="ECO:0007669"/>
    <property type="project" value="UniProtKB-SubCell"/>
</dbReference>
<protein>
    <recommendedName>
        <fullName evidence="14">FAD-binding FR-type domain-containing protein</fullName>
    </recommendedName>
</protein>
<dbReference type="PRINTS" id="PR00410">
    <property type="entry name" value="PHEHYDRXLASE"/>
</dbReference>
<evidence type="ECO:0000256" key="9">
    <source>
        <dbReference type="ARBA" id="ARBA00023002"/>
    </source>
</evidence>
<keyword evidence="12 13" id="KW-0472">Membrane</keyword>
<dbReference type="InterPro" id="IPR001433">
    <property type="entry name" value="OxRdtase_FAD/NAD-bd"/>
</dbReference>
<dbReference type="SFLD" id="SFLDS00052">
    <property type="entry name" value="Ferric_Reductase_Domain"/>
    <property type="match status" value="1"/>
</dbReference>
<keyword evidence="10" id="KW-0408">Iron</keyword>
<evidence type="ECO:0000313" key="15">
    <source>
        <dbReference type="EMBL" id="OGI41798.1"/>
    </source>
</evidence>
<dbReference type="CDD" id="cd06198">
    <property type="entry name" value="FNR_like_3"/>
    <property type="match status" value="1"/>
</dbReference>
<gene>
    <name evidence="15" type="ORF">A2150_01520</name>
</gene>
<dbReference type="InterPro" id="IPR039261">
    <property type="entry name" value="FNR_nucleotide-bd"/>
</dbReference>
<keyword evidence="9" id="KW-0560">Oxidoreductase</keyword>
<dbReference type="GO" id="GO:0046872">
    <property type="term" value="F:metal ion binding"/>
    <property type="evidence" value="ECO:0007669"/>
    <property type="project" value="UniProtKB-KW"/>
</dbReference>
<keyword evidence="4 13" id="KW-0812">Transmembrane</keyword>
<keyword evidence="8 13" id="KW-1133">Transmembrane helix</keyword>
<comment type="caution">
    <text evidence="15">The sequence shown here is derived from an EMBL/GenBank/DDBJ whole genome shotgun (WGS) entry which is preliminary data.</text>
</comment>
<feature type="transmembrane region" description="Helical" evidence="13">
    <location>
        <begin position="118"/>
        <end position="137"/>
    </location>
</feature>
<evidence type="ECO:0000256" key="13">
    <source>
        <dbReference type="SAM" id="Phobius"/>
    </source>
</evidence>
<organism evidence="15 16">
    <name type="scientific">Candidatus Muproteobacteria bacterium RBG_16_64_11</name>
    <dbReference type="NCBI Taxonomy" id="1817758"/>
    <lineage>
        <taxon>Bacteria</taxon>
        <taxon>Pseudomonadati</taxon>
        <taxon>Pseudomonadota</taxon>
        <taxon>Candidatus Muproteobacteria</taxon>
    </lineage>
</organism>
<dbReference type="AlphaFoldDB" id="A0A1F6T9J3"/>
<evidence type="ECO:0000256" key="12">
    <source>
        <dbReference type="ARBA" id="ARBA00023136"/>
    </source>
</evidence>
<dbReference type="Pfam" id="PF00175">
    <property type="entry name" value="NAD_binding_1"/>
    <property type="match status" value="1"/>
</dbReference>
<evidence type="ECO:0000256" key="3">
    <source>
        <dbReference type="ARBA" id="ARBA00022630"/>
    </source>
</evidence>
<dbReference type="PROSITE" id="PS51384">
    <property type="entry name" value="FAD_FR"/>
    <property type="match status" value="1"/>
</dbReference>
<sequence length="444" mass="48949">MTPATGRVTTLLRGSLWVGLYLALVLLPLVVLLLGHRPPGTGFTWDFSVALGFAALSLLGSMFVLTARFRWMAPAFGIDIVYYFHRWVAVLAFGLVLAHPLLLIGVEPLLVEYLKPGAPWHMLAGAAALAALGVLVVSSLWRKRLHLHYDAWRRLHALVAVLAVGLAIAHVIGVDYYVGAPGKGALWTALAVSWLALLLHVRIVRPAWLLRRPYTVVGVQAERGDAWTLTIEPSGHDGLRFQPGQFVWRSLGRSPFAMQEHPFSIATSAERPARIGLTIKCLGDFTARIQDALPGQRAYVDGPFGAFSVDLHPAPGYVFIAGGIGIAPILGMLRTLADRHDRRPLTLFYAYKNLERLTAYEDLEALRARLDLRIVYVLFEPPPAWRGESGCLTKAIVQRHLPAGYREQMFFICGPTAMTDLTEKILAELGVPIGRVHTELFDLV</sequence>
<dbReference type="InterPro" id="IPR017927">
    <property type="entry name" value="FAD-bd_FR_type"/>
</dbReference>
<evidence type="ECO:0000256" key="10">
    <source>
        <dbReference type="ARBA" id="ARBA00023004"/>
    </source>
</evidence>
<feature type="domain" description="FAD-binding FR-type" evidence="14">
    <location>
        <begin position="209"/>
        <end position="310"/>
    </location>
</feature>
<dbReference type="PANTHER" id="PTHR47354:SF6">
    <property type="entry name" value="NADH OXIDOREDUCTASE HCR"/>
    <property type="match status" value="1"/>
</dbReference>
<dbReference type="SFLD" id="SFLDG01168">
    <property type="entry name" value="Ferric_reductase_subgroup_(FRE"/>
    <property type="match status" value="1"/>
</dbReference>
<dbReference type="GO" id="GO:0051537">
    <property type="term" value="F:2 iron, 2 sulfur cluster binding"/>
    <property type="evidence" value="ECO:0007669"/>
    <property type="project" value="UniProtKB-KW"/>
</dbReference>
<evidence type="ECO:0000256" key="1">
    <source>
        <dbReference type="ARBA" id="ARBA00001974"/>
    </source>
</evidence>
<dbReference type="InterPro" id="IPR013112">
    <property type="entry name" value="FAD-bd_8"/>
</dbReference>
<dbReference type="EMBL" id="MFSS01000116">
    <property type="protein sequence ID" value="OGI41798.1"/>
    <property type="molecule type" value="Genomic_DNA"/>
</dbReference>
<keyword evidence="7" id="KW-0274">FAD</keyword>
<dbReference type="Proteomes" id="UP000177925">
    <property type="component" value="Unassembled WGS sequence"/>
</dbReference>
<dbReference type="PANTHER" id="PTHR47354">
    <property type="entry name" value="NADH OXIDOREDUCTASE HCR"/>
    <property type="match status" value="1"/>
</dbReference>
<dbReference type="Pfam" id="PF08022">
    <property type="entry name" value="FAD_binding_8"/>
    <property type="match status" value="1"/>
</dbReference>
<name>A0A1F6T9J3_9PROT</name>
<dbReference type="Pfam" id="PF01794">
    <property type="entry name" value="Ferric_reduct"/>
    <property type="match status" value="1"/>
</dbReference>
<proteinExistence type="predicted"/>
<evidence type="ECO:0000256" key="11">
    <source>
        <dbReference type="ARBA" id="ARBA00023014"/>
    </source>
</evidence>
<evidence type="ECO:0000259" key="14">
    <source>
        <dbReference type="PROSITE" id="PS51384"/>
    </source>
</evidence>
<dbReference type="SUPFAM" id="SSF52343">
    <property type="entry name" value="Ferredoxin reductase-like, C-terminal NADP-linked domain"/>
    <property type="match status" value="1"/>
</dbReference>